<accession>A0A1X9SYR4</accession>
<proteinExistence type="predicted"/>
<reference evidence="2 4" key="3">
    <citation type="submission" date="2024-01" db="EMBL/GenBank/DDBJ databases">
        <title>Campylobacter porcellus sp. nov.</title>
        <authorList>
            <person name="Papic B."/>
            <person name="Gruntar I."/>
        </authorList>
    </citation>
    <scope>NUCLEOTIDE SEQUENCE [LARGE SCALE GENOMIC DNA]</scope>
    <source>
        <strain evidence="2 4">CX2-4855-23</strain>
    </source>
</reference>
<evidence type="ECO:0000313" key="4">
    <source>
        <dbReference type="Proteomes" id="UP001331664"/>
    </source>
</evidence>
<evidence type="ECO:0000313" key="2">
    <source>
        <dbReference type="EMBL" id="MEE3744213.1"/>
    </source>
</evidence>
<dbReference type="Proteomes" id="UP000194260">
    <property type="component" value="Chromosome"/>
</dbReference>
<protein>
    <submittedName>
        <fullName evidence="1">Uncharacterized protein</fullName>
    </submittedName>
</protein>
<dbReference type="EMBL" id="JAZBRD010000003">
    <property type="protein sequence ID" value="MEE3744213.1"/>
    <property type="molecule type" value="Genomic_DNA"/>
</dbReference>
<evidence type="ECO:0000313" key="3">
    <source>
        <dbReference type="Proteomes" id="UP000194260"/>
    </source>
</evidence>
<reference evidence="3" key="1">
    <citation type="journal article" date="2017" name="Genome Biol. Evol.">
        <title>Comparative Genomic Analysis Identifies a Campylobacter Clade Deficient in Selenium Metabolism.</title>
        <authorList>
            <person name="Miller W.G."/>
            <person name="Yee E."/>
            <person name="Lopes B.S."/>
            <person name="Chapman M.H."/>
            <person name="Huynh S."/>
            <person name="Bono J.L."/>
            <person name="Parker C.T."/>
            <person name="Strachan N.J.C."/>
            <person name="Forbes K.J."/>
        </authorList>
    </citation>
    <scope>NUCLEOTIDE SEQUENCE [LARGE SCALE GENOMIC DNA]</scope>
    <source>
        <strain evidence="3">RM6137</strain>
    </source>
</reference>
<keyword evidence="4" id="KW-1185">Reference proteome</keyword>
<dbReference type="KEGG" id="camy:CSUIS_1577"/>
<dbReference type="RefSeq" id="WP_086237464.1">
    <property type="nucleotide sequence ID" value="NZ_CP018789.1"/>
</dbReference>
<gene>
    <name evidence="1" type="ORF">CSUIS_1577</name>
    <name evidence="2" type="ORF">V2I23_02760</name>
</gene>
<dbReference type="AlphaFoldDB" id="A0A1X9SYR4"/>
<name>A0A1X9SYR4_9BACT</name>
<dbReference type="EMBL" id="CP018789">
    <property type="protein sequence ID" value="ARR01355.1"/>
    <property type="molecule type" value="Genomic_DNA"/>
</dbReference>
<sequence length="60" mass="7099">MLIEIKCHKMPSLNRSQIVEFCKIDGCLSIKREILKYHKFDIFWKNSIANIVSLFKKDLA</sequence>
<evidence type="ECO:0000313" key="1">
    <source>
        <dbReference type="EMBL" id="ARR01355.1"/>
    </source>
</evidence>
<organism evidence="1 3">
    <name type="scientific">Campylobacter porcelli</name>
    <dbReference type="NCBI Taxonomy" id="1660073"/>
    <lineage>
        <taxon>Bacteria</taxon>
        <taxon>Pseudomonadati</taxon>
        <taxon>Campylobacterota</taxon>
        <taxon>Epsilonproteobacteria</taxon>
        <taxon>Campylobacterales</taxon>
        <taxon>Campylobacteraceae</taxon>
        <taxon>Campylobacter</taxon>
    </lineage>
</organism>
<reference evidence="1" key="2">
    <citation type="journal article" date="2017" name="Genome Biol. Evol.">
        <title>Comparative genomic analysis identifies a Campylobacter clade deficient in selenium metabolism.</title>
        <authorList>
            <person name="Miller W.G."/>
            <person name="Yee E."/>
            <person name="Lopes B.S."/>
            <person name="Chapman M.H."/>
            <person name="Huynh S."/>
            <person name="Bono J.L."/>
            <person name="Parker C.T."/>
            <person name="Strachan N.J.C."/>
            <person name="Forbes K.J."/>
        </authorList>
    </citation>
    <scope>NUCLEOTIDE SEQUENCE [LARGE SCALE GENOMIC DNA]</scope>
    <source>
        <strain evidence="1">RM6137</strain>
    </source>
</reference>
<dbReference type="Proteomes" id="UP001331664">
    <property type="component" value="Unassembled WGS sequence"/>
</dbReference>
<dbReference type="STRING" id="1660073.CSUIS_1577"/>